<keyword evidence="1" id="KW-0175">Coiled coil</keyword>
<evidence type="ECO:0000256" key="1">
    <source>
        <dbReference type="SAM" id="Coils"/>
    </source>
</evidence>
<feature type="region of interest" description="Disordered" evidence="2">
    <location>
        <begin position="271"/>
        <end position="290"/>
    </location>
</feature>
<dbReference type="AlphaFoldDB" id="Q1MPI9"/>
<dbReference type="KEGG" id="lip:LI1034"/>
<organism evidence="3 4">
    <name type="scientific">Lawsonia intracellularis (strain PHE/MN1-00)</name>
    <dbReference type="NCBI Taxonomy" id="363253"/>
    <lineage>
        <taxon>Bacteria</taxon>
        <taxon>Pseudomonadati</taxon>
        <taxon>Thermodesulfobacteriota</taxon>
        <taxon>Desulfovibrionia</taxon>
        <taxon>Desulfovibrionales</taxon>
        <taxon>Desulfovibrionaceae</taxon>
        <taxon>Lawsonia</taxon>
    </lineage>
</organism>
<dbReference type="HOGENOM" id="CLU_590243_0_0_7"/>
<proteinExistence type="predicted"/>
<dbReference type="Proteomes" id="UP000002430">
    <property type="component" value="Chromosome"/>
</dbReference>
<protein>
    <submittedName>
        <fullName evidence="3">NA</fullName>
    </submittedName>
</protein>
<dbReference type="RefSeq" id="WP_011527117.1">
    <property type="nucleotide sequence ID" value="NC_008011.1"/>
</dbReference>
<gene>
    <name evidence="3" type="ordered locus">LI1034</name>
</gene>
<keyword evidence="4" id="KW-1185">Reference proteome</keyword>
<accession>Q1MPI9</accession>
<name>Q1MPI9_LAWIP</name>
<dbReference type="EMBL" id="AM180252">
    <property type="protein sequence ID" value="CAJ55088.1"/>
    <property type="molecule type" value="Genomic_DNA"/>
</dbReference>
<evidence type="ECO:0000313" key="4">
    <source>
        <dbReference type="Proteomes" id="UP000002430"/>
    </source>
</evidence>
<feature type="coiled-coil region" evidence="1">
    <location>
        <begin position="413"/>
        <end position="440"/>
    </location>
</feature>
<reference evidence="3 4" key="1">
    <citation type="submission" date="2005-11" db="EMBL/GenBank/DDBJ databases">
        <title>The complete genome sequence of Lawsonia intracellularis: the causative agent of proliferative enteropathy.</title>
        <authorList>
            <person name="Kaur K."/>
            <person name="Zhang Q."/>
            <person name="Beckler D."/>
            <person name="Munir S."/>
            <person name="Li L."/>
            <person name="Kinsley K."/>
            <person name="Herron L."/>
            <person name="Peterson A."/>
            <person name="May B."/>
            <person name="Singh S."/>
            <person name="Gebhart C."/>
            <person name="Kapur V."/>
        </authorList>
    </citation>
    <scope>NUCLEOTIDE SEQUENCE [LARGE SCALE GENOMIC DNA]</scope>
    <source>
        <strain evidence="3 4">PHE/MN1-00</strain>
    </source>
</reference>
<evidence type="ECO:0000313" key="3">
    <source>
        <dbReference type="EMBL" id="CAJ55088.1"/>
    </source>
</evidence>
<evidence type="ECO:0000256" key="2">
    <source>
        <dbReference type="SAM" id="MobiDB-lite"/>
    </source>
</evidence>
<sequence>MPISSTIQGIFDFLGSSRAQNRPDQPTTVPTASYFKIGCRVALGFATLGVSEIVRYAITAYQATYGNSTAKVEKHRVQYFNKEVIESDLDHTKDSKFPGTAIKVLNKTTQELKESGIEIEDPQSTLDETLLYLKKEIIKLEDRLDSEHYCKLLCDSLKLTALQRCIEAKVKEAYDKDGRQVEQSILERAIKRRQKLITALGEVPPTLLKERCNELADYVYTTCLNIEKEDSIIATVIDTVAKGLAWAFNLNSYQTNPTLRETVGNVLKKEAEETEQEAQKNNKGPIKAVPEEKYKERLSSSADSYFQCIKDVGMHLSKLVKDKQKCFKIITSGLKAYEALKESGTIVVICNPLITPEELRKQLPTLYHELELCLITALGEDDWSDLSQHQKELYLRVLCALLTRKHKILGPFLKENQLLIEEVKEQLEEIQQRNNEEGETSSNADDISSSLTLVNLFLKKNTI</sequence>